<dbReference type="Gene3D" id="3.40.710.10">
    <property type="entry name" value="DD-peptidase/beta-lactamase superfamily"/>
    <property type="match status" value="1"/>
</dbReference>
<dbReference type="InterPro" id="IPR011990">
    <property type="entry name" value="TPR-like_helical_dom_sf"/>
</dbReference>
<dbReference type="InterPro" id="IPR019734">
    <property type="entry name" value="TPR_rpt"/>
</dbReference>
<dbReference type="EMBL" id="UFVQ01000003">
    <property type="protein sequence ID" value="STC92742.1"/>
    <property type="molecule type" value="Genomic_DNA"/>
</dbReference>
<feature type="domain" description="Beta-lactamase-related" evidence="3">
    <location>
        <begin position="25"/>
        <end position="350"/>
    </location>
</feature>
<dbReference type="AlphaFoldDB" id="A0A376DNP3"/>
<protein>
    <submittedName>
        <fullName evidence="5">Penicillin-binding protein E</fullName>
    </submittedName>
    <submittedName>
        <fullName evidence="4">Serine hydrolase</fullName>
    </submittedName>
</protein>
<organism evidence="5 6">
    <name type="scientific">Chryseobacterium carnipullorum</name>
    <dbReference type="NCBI Taxonomy" id="1124835"/>
    <lineage>
        <taxon>Bacteria</taxon>
        <taxon>Pseudomonadati</taxon>
        <taxon>Bacteroidota</taxon>
        <taxon>Flavobacteriia</taxon>
        <taxon>Flavobacteriales</taxon>
        <taxon>Weeksellaceae</taxon>
        <taxon>Chryseobacterium group</taxon>
        <taxon>Chryseobacterium</taxon>
    </lineage>
</organism>
<keyword evidence="4" id="KW-0378">Hydrolase</keyword>
<reference evidence="4" key="3">
    <citation type="submission" date="2018-11" db="EMBL/GenBank/DDBJ databases">
        <title>Proposal to divide the Flavobacteriaceae and reorganize its genera based on Amino Acid Identity values calculated from whole genome sequences.</title>
        <authorList>
            <person name="Nicholson A.C."/>
            <person name="Gulvik C.A."/>
            <person name="Whitney A.M."/>
            <person name="Humrighouse B.W."/>
            <person name="Bell M."/>
            <person name="Holmes B."/>
            <person name="Steigerwalt A."/>
            <person name="Villarma A."/>
            <person name="Sheth M."/>
            <person name="Batra D."/>
            <person name="Pryor J."/>
            <person name="Bernardet J.-F."/>
            <person name="Hugo C."/>
            <person name="Kampfer P."/>
            <person name="Newman J."/>
            <person name="Mcquiston J.R."/>
        </authorList>
    </citation>
    <scope>NUCLEOTIDE SEQUENCE [LARGE SCALE GENOMIC DNA]</scope>
    <source>
        <strain evidence="4">G0188</strain>
    </source>
</reference>
<sequence length="483" mass="54888">MKMYFLIMSLLVSVSSFAQNVNADVDEIINREMKTRRIPGVQIAIVQNGTIVLSKSYGFSNIQDNIPVTNTTIFPLNSNTKIFTGVAIMQLVEQGKIKLNAPISTYLNDLPVEWQKITVDQLLTHISGLPEILQLFDPVTGNIGPLRAEKAIWEKLKTIPLDFRKGEQFRYNQTNYYLLGKIIERVTDLPFAVFFEENQFKTARLKHTLFGDSRDVIPHYAPSYSYRSFFDGKNLNESQLTNNYYEFPDFSRTSGGLNSTAEDVGNWIIALQNGQLFQKSGTLNLMWSPGQFNNGNPTDWARGWGIAKFRKKHKAVGMSGGNRSVVLVYPDDHLAVIVLTNLGGSAPEDFIEEIAGCYIPDIIKADPLTYLRKNLQKIGFENAVDFVKKEKKQNPDFNPKELELNNWAYRMLTTNQEKEALGIFKLNVYLFPDSWNVYDSYGEVLLKTGDKNEAIKMYKKSLKLNPANDNGKKVLEQIQNTKN</sequence>
<evidence type="ECO:0000256" key="1">
    <source>
        <dbReference type="PROSITE-ProRule" id="PRU00339"/>
    </source>
</evidence>
<dbReference type="PANTHER" id="PTHR43283:SF18">
    <property type="match status" value="1"/>
</dbReference>
<dbReference type="GO" id="GO:0016787">
    <property type="term" value="F:hydrolase activity"/>
    <property type="evidence" value="ECO:0007669"/>
    <property type="project" value="UniProtKB-KW"/>
</dbReference>
<proteinExistence type="predicted"/>
<dbReference type="InterPro" id="IPR050789">
    <property type="entry name" value="Diverse_Enzym_Activities"/>
</dbReference>
<dbReference type="Gene3D" id="1.25.40.10">
    <property type="entry name" value="Tetratricopeptide repeat domain"/>
    <property type="match status" value="1"/>
</dbReference>
<dbReference type="Pfam" id="PF00144">
    <property type="entry name" value="Beta-lactamase"/>
    <property type="match status" value="1"/>
</dbReference>
<reference evidence="7" key="2">
    <citation type="submission" date="2018-11" db="EMBL/GenBank/DDBJ databases">
        <title>Proposal to divide the Flavobacteriaceae and reorganize its genera based on Amino Acid Identity values calculated from whole genome sequences.</title>
        <authorList>
            <person name="Nicholson A.C."/>
            <person name="Gulvik C.A."/>
            <person name="Whitney A.M."/>
            <person name="Humrighouse B.W."/>
            <person name="Bell M."/>
            <person name="Holmes B."/>
            <person name="Steigerwalt A.G."/>
            <person name="Villarma A."/>
            <person name="Sheth M."/>
            <person name="Batra D."/>
            <person name="Pryor J."/>
            <person name="Bernardet J.-F."/>
            <person name="Hugo C."/>
            <person name="Kampfer P."/>
            <person name="Newman J."/>
            <person name="McQuiston J.R."/>
        </authorList>
    </citation>
    <scope>NUCLEOTIDE SEQUENCE [LARGE SCALE GENOMIC DNA]</scope>
    <source>
        <strain evidence="7">G0188</strain>
    </source>
</reference>
<dbReference type="PANTHER" id="PTHR43283">
    <property type="entry name" value="BETA-LACTAMASE-RELATED"/>
    <property type="match status" value="1"/>
</dbReference>
<feature type="chain" id="PRO_5044585929" evidence="2">
    <location>
        <begin position="19"/>
        <end position="483"/>
    </location>
</feature>
<dbReference type="EMBL" id="CP033920">
    <property type="protein sequence ID" value="AZA48610.1"/>
    <property type="molecule type" value="Genomic_DNA"/>
</dbReference>
<dbReference type="Proteomes" id="UP000273270">
    <property type="component" value="Chromosome"/>
</dbReference>
<evidence type="ECO:0000256" key="2">
    <source>
        <dbReference type="SAM" id="SignalP"/>
    </source>
</evidence>
<keyword evidence="2" id="KW-0732">Signal</keyword>
<reference evidence="5 6" key="1">
    <citation type="submission" date="2018-06" db="EMBL/GenBank/DDBJ databases">
        <authorList>
            <consortium name="Pathogen Informatics"/>
            <person name="Doyle S."/>
        </authorList>
    </citation>
    <scope>NUCLEOTIDE SEQUENCE [LARGE SCALE GENOMIC DNA]</scope>
    <source>
        <strain evidence="5 6">NCTC13533</strain>
    </source>
</reference>
<dbReference type="InterPro" id="IPR012338">
    <property type="entry name" value="Beta-lactam/transpept-like"/>
</dbReference>
<dbReference type="PROSITE" id="PS50293">
    <property type="entry name" value="TPR_REGION"/>
    <property type="match status" value="1"/>
</dbReference>
<evidence type="ECO:0000313" key="6">
    <source>
        <dbReference type="Proteomes" id="UP000255224"/>
    </source>
</evidence>
<dbReference type="InterPro" id="IPR001466">
    <property type="entry name" value="Beta-lactam-related"/>
</dbReference>
<keyword evidence="7" id="KW-1185">Reference proteome</keyword>
<dbReference type="KEGG" id="ccau:EG346_10635"/>
<name>A0A376DNP3_CHRCU</name>
<dbReference type="Proteomes" id="UP000255224">
    <property type="component" value="Unassembled WGS sequence"/>
</dbReference>
<dbReference type="STRING" id="297244.SAMN05421639_104389"/>
<dbReference type="PROSITE" id="PS50005">
    <property type="entry name" value="TPR"/>
    <property type="match status" value="1"/>
</dbReference>
<evidence type="ECO:0000313" key="7">
    <source>
        <dbReference type="Proteomes" id="UP000273270"/>
    </source>
</evidence>
<dbReference type="OrthoDB" id="9793489at2"/>
<accession>A0A3G6N6B2</accession>
<keyword evidence="1" id="KW-0802">TPR repeat</keyword>
<gene>
    <name evidence="5" type="primary">pbpE_3</name>
    <name evidence="4" type="ORF">EG346_10635</name>
    <name evidence="5" type="ORF">NCTC13533_00514</name>
</gene>
<evidence type="ECO:0000313" key="5">
    <source>
        <dbReference type="EMBL" id="STC92742.1"/>
    </source>
</evidence>
<evidence type="ECO:0000313" key="4">
    <source>
        <dbReference type="EMBL" id="AZA48610.1"/>
    </source>
</evidence>
<accession>A0A376DNP3</accession>
<feature type="signal peptide" evidence="2">
    <location>
        <begin position="1"/>
        <end position="18"/>
    </location>
</feature>
<dbReference type="SUPFAM" id="SSF56601">
    <property type="entry name" value="beta-lactamase/transpeptidase-like"/>
    <property type="match status" value="1"/>
</dbReference>
<evidence type="ECO:0000259" key="3">
    <source>
        <dbReference type="Pfam" id="PF00144"/>
    </source>
</evidence>
<dbReference type="RefSeq" id="WP_123878517.1">
    <property type="nucleotide sequence ID" value="NZ_CP033920.1"/>
</dbReference>
<dbReference type="SUPFAM" id="SSF48452">
    <property type="entry name" value="TPR-like"/>
    <property type="match status" value="1"/>
</dbReference>
<feature type="repeat" description="TPR" evidence="1">
    <location>
        <begin position="435"/>
        <end position="468"/>
    </location>
</feature>